<comment type="similarity">
    <text evidence="1">Belongs to the LytR/CpsA/Psr (LCP) family.</text>
</comment>
<evidence type="ECO:0000313" key="5">
    <source>
        <dbReference type="EMBL" id="PJI94236.1"/>
    </source>
</evidence>
<keyword evidence="3" id="KW-1133">Transmembrane helix</keyword>
<reference evidence="5 6" key="1">
    <citation type="submission" date="2017-11" db="EMBL/GenBank/DDBJ databases">
        <title>Genomic Encyclopedia of Archaeal and Bacterial Type Strains, Phase II (KMG-II): From Individual Species to Whole Genera.</title>
        <authorList>
            <person name="Goeker M."/>
        </authorList>
    </citation>
    <scope>NUCLEOTIDE SEQUENCE [LARGE SCALE GENOMIC DNA]</scope>
    <source>
        <strain evidence="5 6">DSM 22413</strain>
    </source>
</reference>
<feature type="transmembrane region" description="Helical" evidence="3">
    <location>
        <begin position="21"/>
        <end position="45"/>
    </location>
</feature>
<feature type="region of interest" description="Disordered" evidence="2">
    <location>
        <begin position="371"/>
        <end position="426"/>
    </location>
</feature>
<organism evidence="5 6">
    <name type="scientific">Luteimicrobium subarcticum</name>
    <dbReference type="NCBI Taxonomy" id="620910"/>
    <lineage>
        <taxon>Bacteria</taxon>
        <taxon>Bacillati</taxon>
        <taxon>Actinomycetota</taxon>
        <taxon>Actinomycetes</taxon>
        <taxon>Micrococcales</taxon>
        <taxon>Luteimicrobium</taxon>
    </lineage>
</organism>
<name>A0A2M8WTN6_9MICO</name>
<gene>
    <name evidence="5" type="ORF">CLV34_1724</name>
</gene>
<dbReference type="PANTHER" id="PTHR33392">
    <property type="entry name" value="POLYISOPRENYL-TEICHOIC ACID--PEPTIDOGLYCAN TEICHOIC ACID TRANSFERASE TAGU"/>
    <property type="match status" value="1"/>
</dbReference>
<dbReference type="InterPro" id="IPR050922">
    <property type="entry name" value="LytR/CpsA/Psr_CW_biosynth"/>
</dbReference>
<feature type="domain" description="Cell envelope-related transcriptional attenuator" evidence="4">
    <location>
        <begin position="107"/>
        <end position="281"/>
    </location>
</feature>
<evidence type="ECO:0000259" key="4">
    <source>
        <dbReference type="Pfam" id="PF03816"/>
    </source>
</evidence>
<dbReference type="Pfam" id="PF03816">
    <property type="entry name" value="LytR_cpsA_psr"/>
    <property type="match status" value="1"/>
</dbReference>
<accession>A0A2M8WTN6</accession>
<keyword evidence="6" id="KW-1185">Reference proteome</keyword>
<dbReference type="Gene3D" id="3.40.630.190">
    <property type="entry name" value="LCP protein"/>
    <property type="match status" value="1"/>
</dbReference>
<evidence type="ECO:0000313" key="6">
    <source>
        <dbReference type="Proteomes" id="UP000231586"/>
    </source>
</evidence>
<dbReference type="AlphaFoldDB" id="A0A2M8WTN6"/>
<sequence>MPEKTTDKRPPRHLRGLRSHGIARGIGIAVVAVLACVSGGAYGLARHFQGNVDTQNVDFLKQGSKKADPKDAAAGKSLNILILGSDWRGGTNSSIVKDGAKQGDTARSDTTMVMHISADRKRIDFVSIPRDSLVDIPRCQLDSKGATIASAHTNDMFNNAFAYGWDTAKSLGWSDSKSFGAGAACTWKTVESLTGIAIDDYVVVDFSGFDGVVDALGGVDVCVPQAIDDPRASHLVLSAGWQTLKGKTAISWARTRHGIADGSDIARIGRQQALVGAISNKFFAQNYVTDSPRLLKFVDAVTKSMHTSSDLGSFSFLLGLGFSMRHLDTSNVTFRTVPWHYDVTDPNRVDWTTDQAAAMWDKIAHDEPIGDIATKKTTKASSGGTKTSTSTPKAASTPKATKKASTPKKVVTGSENSPLSAGDLPTTAAQCDAAIKAAQG</sequence>
<keyword evidence="3" id="KW-0472">Membrane</keyword>
<evidence type="ECO:0000256" key="3">
    <source>
        <dbReference type="SAM" id="Phobius"/>
    </source>
</evidence>
<proteinExistence type="inferred from homology"/>
<dbReference type="InterPro" id="IPR004474">
    <property type="entry name" value="LytR_CpsA_psr"/>
</dbReference>
<dbReference type="Proteomes" id="UP000231586">
    <property type="component" value="Unassembled WGS sequence"/>
</dbReference>
<dbReference type="EMBL" id="PGTZ01000007">
    <property type="protein sequence ID" value="PJI94236.1"/>
    <property type="molecule type" value="Genomic_DNA"/>
</dbReference>
<evidence type="ECO:0000256" key="2">
    <source>
        <dbReference type="SAM" id="MobiDB-lite"/>
    </source>
</evidence>
<keyword evidence="3" id="KW-0812">Transmembrane</keyword>
<evidence type="ECO:0000256" key="1">
    <source>
        <dbReference type="ARBA" id="ARBA00006068"/>
    </source>
</evidence>
<dbReference type="OrthoDB" id="9782542at2"/>
<comment type="caution">
    <text evidence="5">The sequence shown here is derived from an EMBL/GenBank/DDBJ whole genome shotgun (WGS) entry which is preliminary data.</text>
</comment>
<dbReference type="PANTHER" id="PTHR33392:SF6">
    <property type="entry name" value="POLYISOPRENYL-TEICHOIC ACID--PEPTIDOGLYCAN TEICHOIC ACID TRANSFERASE TAGU"/>
    <property type="match status" value="1"/>
</dbReference>
<dbReference type="NCBIfam" id="TIGR00350">
    <property type="entry name" value="lytR_cpsA_psr"/>
    <property type="match status" value="1"/>
</dbReference>
<dbReference type="RefSeq" id="WP_100349798.1">
    <property type="nucleotide sequence ID" value="NZ_PGTZ01000007.1"/>
</dbReference>
<protein>
    <submittedName>
        <fullName evidence="5">LytR family transcriptional attenuator</fullName>
    </submittedName>
</protein>
<feature type="compositionally biased region" description="Low complexity" evidence="2">
    <location>
        <begin position="379"/>
        <end position="399"/>
    </location>
</feature>